<evidence type="ECO:0000256" key="1">
    <source>
        <dbReference type="ARBA" id="ARBA00006739"/>
    </source>
</evidence>
<feature type="domain" description="Glycosyltransferase 2-like" evidence="4">
    <location>
        <begin position="13"/>
        <end position="176"/>
    </location>
</feature>
<evidence type="ECO:0000259" key="4">
    <source>
        <dbReference type="Pfam" id="PF00535"/>
    </source>
</evidence>
<name>A0A3A4NI41_ABYX5</name>
<evidence type="ECO:0000313" key="5">
    <source>
        <dbReference type="EMBL" id="RJP18929.1"/>
    </source>
</evidence>
<dbReference type="PANTHER" id="PTHR43398:SF1">
    <property type="entry name" value="DOLICHOL-PHOSPHATE MANNOSYLTRANSFERASE SUBUNIT 1"/>
    <property type="match status" value="1"/>
</dbReference>
<dbReference type="InterPro" id="IPR001173">
    <property type="entry name" value="Glyco_trans_2-like"/>
</dbReference>
<evidence type="ECO:0000313" key="6">
    <source>
        <dbReference type="Proteomes" id="UP000265882"/>
    </source>
</evidence>
<organism evidence="5 6">
    <name type="scientific">Abyssobacteria bacterium (strain SURF_5)</name>
    <dbReference type="NCBI Taxonomy" id="2093360"/>
    <lineage>
        <taxon>Bacteria</taxon>
        <taxon>Pseudomonadati</taxon>
        <taxon>Candidatus Hydrogenedentota</taxon>
        <taxon>Candidatus Abyssobacteria</taxon>
    </lineage>
</organism>
<reference evidence="5 6" key="1">
    <citation type="journal article" date="2017" name="ISME J.">
        <title>Energy and carbon metabolisms in a deep terrestrial subsurface fluid microbial community.</title>
        <authorList>
            <person name="Momper L."/>
            <person name="Jungbluth S.P."/>
            <person name="Lee M.D."/>
            <person name="Amend J.P."/>
        </authorList>
    </citation>
    <scope>NUCLEOTIDE SEQUENCE [LARGE SCALE GENOMIC DNA]</scope>
    <source>
        <strain evidence="5">SURF_5</strain>
    </source>
</reference>
<evidence type="ECO:0000256" key="3">
    <source>
        <dbReference type="ARBA" id="ARBA00022679"/>
    </source>
</evidence>
<dbReference type="PANTHER" id="PTHR43398">
    <property type="entry name" value="DOLICHOL-PHOSPHATE MANNOSYLTRANSFERASE SUBUNIT 1"/>
    <property type="match status" value="1"/>
</dbReference>
<comment type="similarity">
    <text evidence="1">Belongs to the glycosyltransferase 2 family.</text>
</comment>
<keyword evidence="3 5" id="KW-0808">Transferase</keyword>
<dbReference type="InterPro" id="IPR029044">
    <property type="entry name" value="Nucleotide-diphossugar_trans"/>
</dbReference>
<sequence length="261" mass="30165">MWETIEDKPVKVSIILPTYNESENIIPLLRRILDALDSVAGAEVIIVDDSSPDGTAEIVRREFGQDARVRLHVRVGERGLATAIRKGIDLSSGQTIIVMDSDFNHDPKYIQQFLKLIQYYEVVVGSRFLYGGGMESRWRYYASFLYNLFIRFVLGIPIRDKLSGFFAVRREILDRLSFDNIFYGYGDYFIRFLMAMVDLKLSVLEIPVFYDNRPAGESKTMFFKEFMRYTRSVIRIRLSSRASRFKGVAHREPATPAAVKR</sequence>
<comment type="caution">
    <text evidence="5">The sequence shown here is derived from an EMBL/GenBank/DDBJ whole genome shotgun (WGS) entry which is preliminary data.</text>
</comment>
<proteinExistence type="inferred from homology"/>
<evidence type="ECO:0000256" key="2">
    <source>
        <dbReference type="ARBA" id="ARBA00022676"/>
    </source>
</evidence>
<dbReference type="Gene3D" id="3.90.550.10">
    <property type="entry name" value="Spore Coat Polysaccharide Biosynthesis Protein SpsA, Chain A"/>
    <property type="match status" value="1"/>
</dbReference>
<gene>
    <name evidence="5" type="ORF">C4520_13715</name>
</gene>
<dbReference type="AlphaFoldDB" id="A0A3A4NI41"/>
<dbReference type="InterPro" id="IPR039528">
    <property type="entry name" value="DPM1-like"/>
</dbReference>
<keyword evidence="2" id="KW-0328">Glycosyltransferase</keyword>
<accession>A0A3A4NI41</accession>
<dbReference type="EMBL" id="QZKU01000095">
    <property type="protein sequence ID" value="RJP18929.1"/>
    <property type="molecule type" value="Genomic_DNA"/>
</dbReference>
<dbReference type="Pfam" id="PF00535">
    <property type="entry name" value="Glycos_transf_2"/>
    <property type="match status" value="1"/>
</dbReference>
<dbReference type="GO" id="GO:0004582">
    <property type="term" value="F:dolichyl-phosphate beta-D-mannosyltransferase activity"/>
    <property type="evidence" value="ECO:0007669"/>
    <property type="project" value="InterPro"/>
</dbReference>
<dbReference type="SUPFAM" id="SSF53448">
    <property type="entry name" value="Nucleotide-diphospho-sugar transferases"/>
    <property type="match status" value="1"/>
</dbReference>
<dbReference type="Proteomes" id="UP000265882">
    <property type="component" value="Unassembled WGS sequence"/>
</dbReference>
<protein>
    <submittedName>
        <fullName evidence="5">Glycosyltransferase</fullName>
    </submittedName>
</protein>